<dbReference type="AlphaFoldDB" id="A0A1M6L2F9"/>
<dbReference type="STRING" id="1121298.SAMN05444401_3582"/>
<name>A0A1M6L2F9_9CLOT</name>
<organism evidence="1 2">
    <name type="scientific">Clostridium amylolyticum</name>
    <dbReference type="NCBI Taxonomy" id="1121298"/>
    <lineage>
        <taxon>Bacteria</taxon>
        <taxon>Bacillati</taxon>
        <taxon>Bacillota</taxon>
        <taxon>Clostridia</taxon>
        <taxon>Eubacteriales</taxon>
        <taxon>Clostridiaceae</taxon>
        <taxon>Clostridium</taxon>
    </lineage>
</organism>
<keyword evidence="2" id="KW-1185">Reference proteome</keyword>
<protein>
    <submittedName>
        <fullName evidence="1">Uncharacterized protein</fullName>
    </submittedName>
</protein>
<reference evidence="1 2" key="1">
    <citation type="submission" date="2016-11" db="EMBL/GenBank/DDBJ databases">
        <authorList>
            <person name="Jaros S."/>
            <person name="Januszkiewicz K."/>
            <person name="Wedrychowicz H."/>
        </authorList>
    </citation>
    <scope>NUCLEOTIDE SEQUENCE [LARGE SCALE GENOMIC DNA]</scope>
    <source>
        <strain evidence="1 2">DSM 21864</strain>
    </source>
</reference>
<accession>A0A1M6L2F9</accession>
<evidence type="ECO:0000313" key="1">
    <source>
        <dbReference type="EMBL" id="SHJ65343.1"/>
    </source>
</evidence>
<dbReference type="OrthoDB" id="2990908at2"/>
<dbReference type="EMBL" id="FQZO01000006">
    <property type="protein sequence ID" value="SHJ65343.1"/>
    <property type="molecule type" value="Genomic_DNA"/>
</dbReference>
<proteinExistence type="predicted"/>
<evidence type="ECO:0000313" key="2">
    <source>
        <dbReference type="Proteomes" id="UP000184080"/>
    </source>
</evidence>
<gene>
    <name evidence="1" type="ORF">SAMN05444401_3582</name>
</gene>
<sequence length="87" mass="9604">MNKVSIAFSNGETLELCEGQIIMPISKLIVEDDISVSQGTSYELWNHCSAGMVPSICELLCKCDFFHLIDDEDTVYNSSAVVSIKNL</sequence>
<dbReference type="RefSeq" id="WP_073009889.1">
    <property type="nucleotide sequence ID" value="NZ_FQZO01000006.1"/>
</dbReference>
<dbReference type="Proteomes" id="UP000184080">
    <property type="component" value="Unassembled WGS sequence"/>
</dbReference>